<dbReference type="EMBL" id="QNBD01000149">
    <property type="protein sequence ID" value="RKX70162.1"/>
    <property type="molecule type" value="Genomic_DNA"/>
</dbReference>
<dbReference type="PANTHER" id="PTHR33295">
    <property type="entry name" value="ATPASE"/>
    <property type="match status" value="1"/>
</dbReference>
<evidence type="ECO:0008006" key="5">
    <source>
        <dbReference type="Google" id="ProtNLM"/>
    </source>
</evidence>
<dbReference type="Pfam" id="PF13635">
    <property type="entry name" value="DUF4143"/>
    <property type="match status" value="1"/>
</dbReference>
<dbReference type="InterPro" id="IPR011335">
    <property type="entry name" value="Restrct_endonuc-II-like"/>
</dbReference>
<evidence type="ECO:0000313" key="4">
    <source>
        <dbReference type="Proteomes" id="UP000271125"/>
    </source>
</evidence>
<protein>
    <recommendedName>
        <fullName evidence="5">ATP-binding protein</fullName>
    </recommendedName>
</protein>
<accession>A0A660SHY8</accession>
<reference evidence="3 4" key="1">
    <citation type="submission" date="2018-06" db="EMBL/GenBank/DDBJ databases">
        <title>Extensive metabolic versatility and redundancy in microbially diverse, dynamic hydrothermal sediments.</title>
        <authorList>
            <person name="Dombrowski N."/>
            <person name="Teske A."/>
            <person name="Baker B.J."/>
        </authorList>
    </citation>
    <scope>NUCLEOTIDE SEQUENCE [LARGE SCALE GENOMIC DNA]</scope>
    <source>
        <strain evidence="3">B10_G13</strain>
    </source>
</reference>
<dbReference type="Pfam" id="PF13173">
    <property type="entry name" value="AAA_14"/>
    <property type="match status" value="1"/>
</dbReference>
<dbReference type="SUPFAM" id="SSF52540">
    <property type="entry name" value="P-loop containing nucleoside triphosphate hydrolases"/>
    <property type="match status" value="1"/>
</dbReference>
<comment type="caution">
    <text evidence="3">The sequence shown here is derived from an EMBL/GenBank/DDBJ whole genome shotgun (WGS) entry which is preliminary data.</text>
</comment>
<feature type="domain" description="AAA" evidence="1">
    <location>
        <begin position="38"/>
        <end position="166"/>
    </location>
</feature>
<proteinExistence type="predicted"/>
<dbReference type="InterPro" id="IPR025420">
    <property type="entry name" value="DUF4143"/>
</dbReference>
<name>A0A660SHY8_UNCT6</name>
<sequence length="431" mass="51518">MNKELLKQVIVSNDEYIHKYIKFIVKREGILLPKSLSKVFIFYGARRSGKTFILFDLFKKYADNSIYLDFEDDRLQDFNLDDFGKLKEILFELKPELIGKKLLFFLDEVQNVKAWEKFCRRAVERENINIFVSGSSSKIMPYEIHTELRGRAWSTEVLPFSFREYLCSKKIDIDDNNIFYGTNKPFLKNHFLEYLNWGGFPETSLVKSEFEKRKLLKEYISAMFFRDLVERYKITNIQLLETLINKLFSSFSTKLSLTSFYKQYKGKFPLSKDLLFKYYKHILESMLVFEVNKFAESTYKRTRNPYKIYLIDTGLCKRLTSKDTGRQLENVIYLELRRRGYEIFYFEEGKECDFIASKGSKFSPFQITYELNKNNTKRETEGLIEACKWFHLKNGTIITYNEEKDIRIDGIDINIVPAWKWLVKRKNIHHE</sequence>
<evidence type="ECO:0000259" key="1">
    <source>
        <dbReference type="Pfam" id="PF13173"/>
    </source>
</evidence>
<dbReference type="Proteomes" id="UP000271125">
    <property type="component" value="Unassembled WGS sequence"/>
</dbReference>
<dbReference type="InterPro" id="IPR027417">
    <property type="entry name" value="P-loop_NTPase"/>
</dbReference>
<dbReference type="AlphaFoldDB" id="A0A660SHY8"/>
<evidence type="ECO:0000259" key="2">
    <source>
        <dbReference type="Pfam" id="PF13635"/>
    </source>
</evidence>
<evidence type="ECO:0000313" key="3">
    <source>
        <dbReference type="EMBL" id="RKX70162.1"/>
    </source>
</evidence>
<dbReference type="InterPro" id="IPR041682">
    <property type="entry name" value="AAA_14"/>
</dbReference>
<dbReference type="SUPFAM" id="SSF52980">
    <property type="entry name" value="Restriction endonuclease-like"/>
    <property type="match status" value="1"/>
</dbReference>
<gene>
    <name evidence="3" type="ORF">DRP43_03655</name>
</gene>
<dbReference type="Gene3D" id="3.40.50.300">
    <property type="entry name" value="P-loop containing nucleotide triphosphate hydrolases"/>
    <property type="match status" value="1"/>
</dbReference>
<dbReference type="PANTHER" id="PTHR33295:SF8">
    <property type="entry name" value="AAA+ ATPASE DOMAIN-CONTAINING PROTEIN"/>
    <property type="match status" value="1"/>
</dbReference>
<feature type="domain" description="DUF4143" evidence="2">
    <location>
        <begin position="226"/>
        <end position="369"/>
    </location>
</feature>
<organism evidence="3 4">
    <name type="scientific">candidate division TA06 bacterium</name>
    <dbReference type="NCBI Taxonomy" id="2250710"/>
    <lineage>
        <taxon>Bacteria</taxon>
        <taxon>Bacteria division TA06</taxon>
    </lineage>
</organism>